<dbReference type="GO" id="GO:0005737">
    <property type="term" value="C:cytoplasm"/>
    <property type="evidence" value="ECO:0007669"/>
    <property type="project" value="UniProtKB-SubCell"/>
</dbReference>
<evidence type="ECO:0000256" key="2">
    <source>
        <dbReference type="ARBA" id="ARBA00006286"/>
    </source>
</evidence>
<accession>A0A1A9UUN1</accession>
<comment type="subunit">
    <text evidence="8">Supercomplex made of cofactors A to E. Cofactors A and D function by capturing and stabilizing tubulin in a quasi-native conformation. Cofactor E binds to the cofactor D-tubulin complex; interaction with cofactor C then causes the release of tubulin polypeptides that are committed to the native state.</text>
</comment>
<protein>
    <recommendedName>
        <fullName evidence="3">Tubulin-specific chaperone E</fullName>
    </recommendedName>
    <alternativeName>
        <fullName evidence="9">Tubulin-folding cofactor E</fullName>
    </alternativeName>
</protein>
<dbReference type="EnsemblMetazoa" id="GAUT016008-RA">
    <property type="protein sequence ID" value="GAUT016008-PA"/>
    <property type="gene ID" value="GAUT016008"/>
</dbReference>
<dbReference type="STRING" id="7395.A0A1A9UUN1"/>
<evidence type="ECO:0000256" key="5">
    <source>
        <dbReference type="ARBA" id="ARBA00022614"/>
    </source>
</evidence>
<evidence type="ECO:0000256" key="6">
    <source>
        <dbReference type="ARBA" id="ARBA00022737"/>
    </source>
</evidence>
<dbReference type="PROSITE" id="PS50245">
    <property type="entry name" value="CAP_GLY_2"/>
    <property type="match status" value="1"/>
</dbReference>
<proteinExistence type="inferred from homology"/>
<comment type="subcellular location">
    <subcellularLocation>
        <location evidence="1">Cytoplasm</location>
    </subcellularLocation>
</comment>
<evidence type="ECO:0000259" key="10">
    <source>
        <dbReference type="PROSITE" id="PS50245"/>
    </source>
</evidence>
<dbReference type="InterPro" id="IPR050836">
    <property type="entry name" value="SDS22/Internalin_LRR"/>
</dbReference>
<evidence type="ECO:0000256" key="9">
    <source>
        <dbReference type="ARBA" id="ARBA00030180"/>
    </source>
</evidence>
<evidence type="ECO:0000313" key="11">
    <source>
        <dbReference type="EnsemblMetazoa" id="GAUT016008-PA"/>
    </source>
</evidence>
<reference evidence="11" key="1">
    <citation type="submission" date="2020-05" db="UniProtKB">
        <authorList>
            <consortium name="EnsemblMetazoa"/>
        </authorList>
    </citation>
    <scope>IDENTIFICATION</scope>
    <source>
        <strain evidence="11">TTRI</strain>
    </source>
</reference>
<keyword evidence="4" id="KW-0963">Cytoplasm</keyword>
<dbReference type="AlphaFoldDB" id="A0A1A9UUN1"/>
<dbReference type="Gene3D" id="3.10.20.90">
    <property type="entry name" value="Phosphatidylinositol 3-kinase Catalytic Subunit, Chain A, domain 1"/>
    <property type="match status" value="1"/>
</dbReference>
<name>A0A1A9UUN1_GLOAU</name>
<dbReference type="InterPro" id="IPR000938">
    <property type="entry name" value="CAP-Gly_domain"/>
</dbReference>
<evidence type="ECO:0000256" key="3">
    <source>
        <dbReference type="ARBA" id="ARBA00015004"/>
    </source>
</evidence>
<dbReference type="FunFam" id="2.30.30.190:FF:000016">
    <property type="entry name" value="Tubulin-folding cofactor E"/>
    <property type="match status" value="1"/>
</dbReference>
<dbReference type="CDD" id="cd17044">
    <property type="entry name" value="Ubl_TBCE"/>
    <property type="match status" value="1"/>
</dbReference>
<dbReference type="SUPFAM" id="SSF54236">
    <property type="entry name" value="Ubiquitin-like"/>
    <property type="match status" value="1"/>
</dbReference>
<sequence>MVAINDDICLRYPIGTRIKIGINSGTVRYIGEVCGYKGTWLGIEWDDSTRGKHNGVVSGKHYFDTMHPTAGSFIRPDKLRPFESLETAARERYLVDSEKSLDQQLIREAQESLQASLFEVVGLEKLARKQSKFEQLTEISVAGSPVNSAGYLIEFTALTTINLSHTLIWNWQTIADMCRQVSTLENLNLSCNRFTAPTDAQTAELSSAFDNLQLINLRNCNFTNWLEIVQTARLWPHITSIGLQENPINEINILNTKDVFKNLRELDLHRTKITDFGQICKLGNLKTLVSLNLMENGIKEVKLPDCEPNTKLDIFISLEQLNLLYNPIRNETDAFNELDKLPRLKRLSKTPHLKSNFGKMLVKAVGLISGLEMVNRAEISPEERRGAQYDIWKKYALEWLQASKSQETLKEFYKKHRSYALLIRKYDSPVDFVPRAYEKVSNLIKIRILNEKTGEMWDKKFPRMITVQTLLGLLIKRFDLDCLTMTPKLSYSDSRNPELVVPLDNLSKTLDFYSVQENDIVQGRTNKQIA</sequence>
<evidence type="ECO:0000256" key="1">
    <source>
        <dbReference type="ARBA" id="ARBA00004496"/>
    </source>
</evidence>
<evidence type="ECO:0000256" key="7">
    <source>
        <dbReference type="ARBA" id="ARBA00023186"/>
    </source>
</evidence>
<dbReference type="InterPro" id="IPR044079">
    <property type="entry name" value="Ubl_TBCE"/>
</dbReference>
<keyword evidence="7" id="KW-0143">Chaperone</keyword>
<dbReference type="Proteomes" id="UP000078200">
    <property type="component" value="Unassembled WGS sequence"/>
</dbReference>
<keyword evidence="5" id="KW-0433">Leucine-rich repeat</keyword>
<dbReference type="SUPFAM" id="SSF74924">
    <property type="entry name" value="Cap-Gly domain"/>
    <property type="match status" value="1"/>
</dbReference>
<dbReference type="PANTHER" id="PTHR46652:SF3">
    <property type="entry name" value="LEUCINE-RICH REPEAT-CONTAINING PROTEIN 9"/>
    <property type="match status" value="1"/>
</dbReference>
<organism evidence="11 12">
    <name type="scientific">Glossina austeni</name>
    <name type="common">Savannah tsetse fly</name>
    <dbReference type="NCBI Taxonomy" id="7395"/>
    <lineage>
        <taxon>Eukaryota</taxon>
        <taxon>Metazoa</taxon>
        <taxon>Ecdysozoa</taxon>
        <taxon>Arthropoda</taxon>
        <taxon>Hexapoda</taxon>
        <taxon>Insecta</taxon>
        <taxon>Pterygota</taxon>
        <taxon>Neoptera</taxon>
        <taxon>Endopterygota</taxon>
        <taxon>Diptera</taxon>
        <taxon>Brachycera</taxon>
        <taxon>Muscomorpha</taxon>
        <taxon>Hippoboscoidea</taxon>
        <taxon>Glossinidae</taxon>
        <taxon>Glossina</taxon>
    </lineage>
</organism>
<keyword evidence="6" id="KW-0677">Repeat</keyword>
<dbReference type="Gene3D" id="3.80.10.10">
    <property type="entry name" value="Ribonuclease Inhibitor"/>
    <property type="match status" value="2"/>
</dbReference>
<evidence type="ECO:0000313" key="12">
    <source>
        <dbReference type="Proteomes" id="UP000078200"/>
    </source>
</evidence>
<dbReference type="VEuPathDB" id="VectorBase:GAUT016008"/>
<dbReference type="InterPro" id="IPR036859">
    <property type="entry name" value="CAP-Gly_dom_sf"/>
</dbReference>
<feature type="domain" description="CAP-Gly" evidence="10">
    <location>
        <begin position="31"/>
        <end position="75"/>
    </location>
</feature>
<dbReference type="Gene3D" id="2.30.30.190">
    <property type="entry name" value="CAP Gly-rich-like domain"/>
    <property type="match status" value="1"/>
</dbReference>
<dbReference type="InterPro" id="IPR029071">
    <property type="entry name" value="Ubiquitin-like_domsf"/>
</dbReference>
<dbReference type="PANTHER" id="PTHR46652">
    <property type="entry name" value="LEUCINE-RICH REPEAT AND IQ DOMAIN-CONTAINING PROTEIN 1-RELATED"/>
    <property type="match status" value="1"/>
</dbReference>
<evidence type="ECO:0000256" key="8">
    <source>
        <dbReference type="ARBA" id="ARBA00026055"/>
    </source>
</evidence>
<dbReference type="InterPro" id="IPR032675">
    <property type="entry name" value="LRR_dom_sf"/>
</dbReference>
<dbReference type="SMART" id="SM01052">
    <property type="entry name" value="CAP_GLY"/>
    <property type="match status" value="1"/>
</dbReference>
<comment type="similarity">
    <text evidence="2">Belongs to the TBCE family.</text>
</comment>
<dbReference type="Pfam" id="PF01302">
    <property type="entry name" value="CAP_GLY"/>
    <property type="match status" value="1"/>
</dbReference>
<keyword evidence="12" id="KW-1185">Reference proteome</keyword>
<evidence type="ECO:0000256" key="4">
    <source>
        <dbReference type="ARBA" id="ARBA00022490"/>
    </source>
</evidence>
<dbReference type="PROSITE" id="PS00845">
    <property type="entry name" value="CAP_GLY_1"/>
    <property type="match status" value="1"/>
</dbReference>
<dbReference type="SUPFAM" id="SSF52058">
    <property type="entry name" value="L domain-like"/>
    <property type="match status" value="1"/>
</dbReference>